<sequence length="382" mass="40345">MPKQSRTTTIQVIRTRKCTGATLILVVILLPALFALAALAINIAYIESSNTEVQIAVDAAARAAGRTYVLTGDQDLALAAAQEAASRNPVGNFVVPIAASDLEFGTSLRSDANSPYEFTPSENGKGNSIRLTTNNLSSGGGTGIEPVFPFFGGAFTVRPLRTAVSTQGVIDIALVVDRSGSMAYGSAEIAQYPPAPASAPPDWDFGDPVPPNARWLDLIAAVQGFISELDDSAQEELLSLSIYNHNTNTPQLLTTDYNATIQHLAAISTNFEAGGTAIGRGIYQGMYAINESSTSRPYASKVMIVMTDGVQNWGGAPEYAARAAADAGITLFTITFSDEAEQIAMQNVADIGGGEHFHAETAAQLKLAFQKIARRLPTLLTQ</sequence>
<dbReference type="Pfam" id="PF13400">
    <property type="entry name" value="Tad"/>
    <property type="match status" value="1"/>
</dbReference>
<keyword evidence="1" id="KW-0812">Transmembrane</keyword>
<evidence type="ECO:0000256" key="1">
    <source>
        <dbReference type="SAM" id="Phobius"/>
    </source>
</evidence>
<dbReference type="SMART" id="SM00327">
    <property type="entry name" value="VWA"/>
    <property type="match status" value="1"/>
</dbReference>
<dbReference type="Proteomes" id="UP000317977">
    <property type="component" value="Unassembled WGS sequence"/>
</dbReference>
<comment type="caution">
    <text evidence="3">The sequence shown here is derived from an EMBL/GenBank/DDBJ whole genome shotgun (WGS) entry which is preliminary data.</text>
</comment>
<dbReference type="InterPro" id="IPR002035">
    <property type="entry name" value="VWF_A"/>
</dbReference>
<accession>A0A5C6EWQ8</accession>
<keyword evidence="1" id="KW-0472">Membrane</keyword>
<evidence type="ECO:0000259" key="2">
    <source>
        <dbReference type="PROSITE" id="PS50234"/>
    </source>
</evidence>
<feature type="transmembrane region" description="Helical" evidence="1">
    <location>
        <begin position="21"/>
        <end position="45"/>
    </location>
</feature>
<dbReference type="RefSeq" id="WP_146535152.1">
    <property type="nucleotide sequence ID" value="NZ_SJPX01000003.1"/>
</dbReference>
<name>A0A5C6EWQ8_9BACT</name>
<keyword evidence="4" id="KW-1185">Reference proteome</keyword>
<dbReference type="Gene3D" id="3.40.50.410">
    <property type="entry name" value="von Willebrand factor, type A domain"/>
    <property type="match status" value="1"/>
</dbReference>
<dbReference type="AlphaFoldDB" id="A0A5C6EWQ8"/>
<dbReference type="Pfam" id="PF00092">
    <property type="entry name" value="VWA"/>
    <property type="match status" value="1"/>
</dbReference>
<evidence type="ECO:0000313" key="4">
    <source>
        <dbReference type="Proteomes" id="UP000317977"/>
    </source>
</evidence>
<dbReference type="InterPro" id="IPR036465">
    <property type="entry name" value="vWFA_dom_sf"/>
</dbReference>
<reference evidence="3 4" key="1">
    <citation type="submission" date="2019-02" db="EMBL/GenBank/DDBJ databases">
        <title>Deep-cultivation of Planctomycetes and their phenomic and genomic characterization uncovers novel biology.</title>
        <authorList>
            <person name="Wiegand S."/>
            <person name="Jogler M."/>
            <person name="Boedeker C."/>
            <person name="Pinto D."/>
            <person name="Vollmers J."/>
            <person name="Rivas-Marin E."/>
            <person name="Kohn T."/>
            <person name="Peeters S.H."/>
            <person name="Heuer A."/>
            <person name="Rast P."/>
            <person name="Oberbeckmann S."/>
            <person name="Bunk B."/>
            <person name="Jeske O."/>
            <person name="Meyerdierks A."/>
            <person name="Storesund J.E."/>
            <person name="Kallscheuer N."/>
            <person name="Luecker S."/>
            <person name="Lage O.M."/>
            <person name="Pohl T."/>
            <person name="Merkel B.J."/>
            <person name="Hornburger P."/>
            <person name="Mueller R.-W."/>
            <person name="Bruemmer F."/>
            <person name="Labrenz M."/>
            <person name="Spormann A.M."/>
            <person name="Op Den Camp H."/>
            <person name="Overmann J."/>
            <person name="Amann R."/>
            <person name="Jetten M.S.M."/>
            <person name="Mascher T."/>
            <person name="Medema M.H."/>
            <person name="Devos D.P."/>
            <person name="Kaster A.-K."/>
            <person name="Ovreas L."/>
            <person name="Rohde M."/>
            <person name="Galperin M.Y."/>
            <person name="Jogler C."/>
        </authorList>
    </citation>
    <scope>NUCLEOTIDE SEQUENCE [LARGE SCALE GENOMIC DNA]</scope>
    <source>
        <strain evidence="3 4">Poly59</strain>
    </source>
</reference>
<protein>
    <submittedName>
        <fullName evidence="3">von Willebrand factor type A domain protein</fullName>
    </submittedName>
</protein>
<dbReference type="OrthoDB" id="242905at2"/>
<dbReference type="PROSITE" id="PS50234">
    <property type="entry name" value="VWFA"/>
    <property type="match status" value="1"/>
</dbReference>
<dbReference type="InterPro" id="IPR028087">
    <property type="entry name" value="Tad_N"/>
</dbReference>
<dbReference type="SUPFAM" id="SSF53300">
    <property type="entry name" value="vWA-like"/>
    <property type="match status" value="1"/>
</dbReference>
<keyword evidence="1" id="KW-1133">Transmembrane helix</keyword>
<feature type="domain" description="VWFA" evidence="2">
    <location>
        <begin position="171"/>
        <end position="372"/>
    </location>
</feature>
<dbReference type="EMBL" id="SJPX01000003">
    <property type="protein sequence ID" value="TWU51899.1"/>
    <property type="molecule type" value="Genomic_DNA"/>
</dbReference>
<proteinExistence type="predicted"/>
<gene>
    <name evidence="3" type="ORF">Poly59_34950</name>
</gene>
<evidence type="ECO:0000313" key="3">
    <source>
        <dbReference type="EMBL" id="TWU51899.1"/>
    </source>
</evidence>
<dbReference type="CDD" id="cd00198">
    <property type="entry name" value="vWFA"/>
    <property type="match status" value="1"/>
</dbReference>
<organism evidence="3 4">
    <name type="scientific">Rubripirellula reticaptiva</name>
    <dbReference type="NCBI Taxonomy" id="2528013"/>
    <lineage>
        <taxon>Bacteria</taxon>
        <taxon>Pseudomonadati</taxon>
        <taxon>Planctomycetota</taxon>
        <taxon>Planctomycetia</taxon>
        <taxon>Pirellulales</taxon>
        <taxon>Pirellulaceae</taxon>
        <taxon>Rubripirellula</taxon>
    </lineage>
</organism>